<dbReference type="KEGG" id="msv:Mesil_2590"/>
<dbReference type="RefSeq" id="WP_013158979.1">
    <property type="nucleotide sequence ID" value="NC_014212.1"/>
</dbReference>
<evidence type="ECO:0000256" key="1">
    <source>
        <dbReference type="ARBA" id="ARBA00022801"/>
    </source>
</evidence>
<dbReference type="AlphaFoldDB" id="D7BBH7"/>
<dbReference type="Proteomes" id="UP000001916">
    <property type="component" value="Chromosome"/>
</dbReference>
<dbReference type="PANTHER" id="PTHR43283:SF11">
    <property type="entry name" value="BETA-LACTAMASE-RELATED DOMAIN-CONTAINING PROTEIN"/>
    <property type="match status" value="1"/>
</dbReference>
<dbReference type="EMBL" id="CP002042">
    <property type="protein sequence ID" value="ADH64439.1"/>
    <property type="molecule type" value="Genomic_DNA"/>
</dbReference>
<dbReference type="OrthoDB" id="9770183at2"/>
<evidence type="ECO:0000313" key="4">
    <source>
        <dbReference type="Proteomes" id="UP000001916"/>
    </source>
</evidence>
<keyword evidence="1" id="KW-0378">Hydrolase</keyword>
<dbReference type="SUPFAM" id="SSF56601">
    <property type="entry name" value="beta-lactamase/transpeptidase-like"/>
    <property type="match status" value="1"/>
</dbReference>
<evidence type="ECO:0000259" key="2">
    <source>
        <dbReference type="Pfam" id="PF00144"/>
    </source>
</evidence>
<protein>
    <submittedName>
        <fullName evidence="3">Beta-lactamase</fullName>
    </submittedName>
</protein>
<organism evidence="3 4">
    <name type="scientific">Allomeiothermus silvanus (strain ATCC 700542 / DSM 9946 / NBRC 106475 / NCIMB 13440 / VI-R2)</name>
    <name type="common">Thermus silvanus</name>
    <dbReference type="NCBI Taxonomy" id="526227"/>
    <lineage>
        <taxon>Bacteria</taxon>
        <taxon>Thermotogati</taxon>
        <taxon>Deinococcota</taxon>
        <taxon>Deinococci</taxon>
        <taxon>Thermales</taxon>
        <taxon>Thermaceae</taxon>
        <taxon>Allomeiothermus</taxon>
    </lineage>
</organism>
<dbReference type="InterPro" id="IPR012338">
    <property type="entry name" value="Beta-lactam/transpept-like"/>
</dbReference>
<dbReference type="InterPro" id="IPR001466">
    <property type="entry name" value="Beta-lactam-related"/>
</dbReference>
<dbReference type="GO" id="GO:0016787">
    <property type="term" value="F:hydrolase activity"/>
    <property type="evidence" value="ECO:0007669"/>
    <property type="project" value="UniProtKB-KW"/>
</dbReference>
<dbReference type="Gene3D" id="3.40.710.10">
    <property type="entry name" value="DD-peptidase/beta-lactamase superfamily"/>
    <property type="match status" value="1"/>
</dbReference>
<dbReference type="MEROPS" id="S12.950"/>
<evidence type="ECO:0000313" key="3">
    <source>
        <dbReference type="EMBL" id="ADH64439.1"/>
    </source>
</evidence>
<accession>D7BBH7</accession>
<name>D7BBH7_ALLS1</name>
<dbReference type="eggNOG" id="COG1680">
    <property type="taxonomic scope" value="Bacteria"/>
</dbReference>
<dbReference type="Pfam" id="PF00144">
    <property type="entry name" value="Beta-lactamase"/>
    <property type="match status" value="1"/>
</dbReference>
<dbReference type="InterPro" id="IPR050789">
    <property type="entry name" value="Diverse_Enzym_Activities"/>
</dbReference>
<reference evidence="3 4" key="1">
    <citation type="journal article" date="2010" name="Stand. Genomic Sci.">
        <title>Complete genome sequence of Meiothermus silvanus type strain (VI-R2).</title>
        <authorList>
            <person name="Sikorski J."/>
            <person name="Tindall B.J."/>
            <person name="Lowry S."/>
            <person name="Lucas S."/>
            <person name="Nolan M."/>
            <person name="Copeland A."/>
            <person name="Glavina Del Rio T."/>
            <person name="Tice H."/>
            <person name="Cheng J.F."/>
            <person name="Han C."/>
            <person name="Pitluck S."/>
            <person name="Liolios K."/>
            <person name="Ivanova N."/>
            <person name="Mavromatis K."/>
            <person name="Mikhailova N."/>
            <person name="Pati A."/>
            <person name="Goodwin L."/>
            <person name="Chen A."/>
            <person name="Palaniappan K."/>
            <person name="Land M."/>
            <person name="Hauser L."/>
            <person name="Chang Y.J."/>
            <person name="Jeffries C.D."/>
            <person name="Rohde M."/>
            <person name="Goker M."/>
            <person name="Woyke T."/>
            <person name="Bristow J."/>
            <person name="Eisen J.A."/>
            <person name="Markowitz V."/>
            <person name="Hugenholtz P."/>
            <person name="Kyrpides N.C."/>
            <person name="Klenk H.P."/>
            <person name="Lapidus A."/>
        </authorList>
    </citation>
    <scope>NUCLEOTIDE SEQUENCE [LARGE SCALE GENOMIC DNA]</scope>
    <source>
        <strain evidence="4">ATCC 700542 / DSM 9946 / VI-R2</strain>
    </source>
</reference>
<dbReference type="HOGENOM" id="CLU_020027_1_1_0"/>
<gene>
    <name evidence="3" type="ordered locus">Mesil_2590</name>
</gene>
<proteinExistence type="predicted"/>
<dbReference type="STRING" id="526227.Mesil_2590"/>
<sequence>MLETASKLVQAAIDSGSLPGAALGLVRAQGQAQTWIYGKAQIEPEPAPLVQGLLFDLASLTKVLFTVPEVLRLVEDGLADLDDPLGRFFPEMAWMQNGELPKRTLRQLLTHTAGLPAWAPIYTWGTAPELLKQQILQHRWEVGEPGPTVYSDIGYILLGLLLERLRGKPLRDFPLPAGLTWKPSPENSVATERCPWRGRVLRGEIHDENAFALGGAGHAGLFGTLEGVLSRAQAILDGTLLSRAALEEMTRPQTPERALGWVLRQPGFSGGSLCSPHTIGHTGFTGTGVWIDLERGYAWALLTHRVHPTRHRETGIVELRRAVGNTLAGRWRE</sequence>
<dbReference type="PANTHER" id="PTHR43283">
    <property type="entry name" value="BETA-LACTAMASE-RELATED"/>
    <property type="match status" value="1"/>
</dbReference>
<feature type="domain" description="Beta-lactamase-related" evidence="2">
    <location>
        <begin position="7"/>
        <end position="314"/>
    </location>
</feature>
<keyword evidence="4" id="KW-1185">Reference proteome</keyword>